<evidence type="ECO:0000313" key="1">
    <source>
        <dbReference type="EMBL" id="BAS80210.1"/>
    </source>
</evidence>
<dbReference type="Proteomes" id="UP000059680">
    <property type="component" value="Chromosome 2"/>
</dbReference>
<name>A0A0P0VN14_ORYSJ</name>
<reference evidence="2" key="1">
    <citation type="journal article" date="2005" name="Nature">
        <title>The map-based sequence of the rice genome.</title>
        <authorList>
            <consortium name="International rice genome sequencing project (IRGSP)"/>
            <person name="Matsumoto T."/>
            <person name="Wu J."/>
            <person name="Kanamori H."/>
            <person name="Katayose Y."/>
            <person name="Fujisawa M."/>
            <person name="Namiki N."/>
            <person name="Mizuno H."/>
            <person name="Yamamoto K."/>
            <person name="Antonio B.A."/>
            <person name="Baba T."/>
            <person name="Sakata K."/>
            <person name="Nagamura Y."/>
            <person name="Aoki H."/>
            <person name="Arikawa K."/>
            <person name="Arita K."/>
            <person name="Bito T."/>
            <person name="Chiden Y."/>
            <person name="Fujitsuka N."/>
            <person name="Fukunaka R."/>
            <person name="Hamada M."/>
            <person name="Harada C."/>
            <person name="Hayashi A."/>
            <person name="Hijishita S."/>
            <person name="Honda M."/>
            <person name="Hosokawa S."/>
            <person name="Ichikawa Y."/>
            <person name="Idonuma A."/>
            <person name="Iijima M."/>
            <person name="Ikeda M."/>
            <person name="Ikeno M."/>
            <person name="Ito K."/>
            <person name="Ito S."/>
            <person name="Ito T."/>
            <person name="Ito Y."/>
            <person name="Ito Y."/>
            <person name="Iwabuchi A."/>
            <person name="Kamiya K."/>
            <person name="Karasawa W."/>
            <person name="Kurita K."/>
            <person name="Katagiri S."/>
            <person name="Kikuta A."/>
            <person name="Kobayashi H."/>
            <person name="Kobayashi N."/>
            <person name="Machita K."/>
            <person name="Maehara T."/>
            <person name="Masukawa M."/>
            <person name="Mizubayashi T."/>
            <person name="Mukai Y."/>
            <person name="Nagasaki H."/>
            <person name="Nagata Y."/>
            <person name="Naito S."/>
            <person name="Nakashima M."/>
            <person name="Nakama Y."/>
            <person name="Nakamichi Y."/>
            <person name="Nakamura M."/>
            <person name="Meguro A."/>
            <person name="Negishi M."/>
            <person name="Ohta I."/>
            <person name="Ohta T."/>
            <person name="Okamoto M."/>
            <person name="Ono N."/>
            <person name="Saji S."/>
            <person name="Sakaguchi M."/>
            <person name="Sakai K."/>
            <person name="Shibata M."/>
            <person name="Shimokawa T."/>
            <person name="Song J."/>
            <person name="Takazaki Y."/>
            <person name="Terasawa K."/>
            <person name="Tsugane M."/>
            <person name="Tsuji K."/>
            <person name="Ueda S."/>
            <person name="Waki K."/>
            <person name="Yamagata H."/>
            <person name="Yamamoto M."/>
            <person name="Yamamoto S."/>
            <person name="Yamane H."/>
            <person name="Yoshiki S."/>
            <person name="Yoshihara R."/>
            <person name="Yukawa K."/>
            <person name="Zhong H."/>
            <person name="Yano M."/>
            <person name="Yuan Q."/>
            <person name="Ouyang S."/>
            <person name="Liu J."/>
            <person name="Jones K.M."/>
            <person name="Gansberger K."/>
            <person name="Moffat K."/>
            <person name="Hill J."/>
            <person name="Bera J."/>
            <person name="Fadrosh D."/>
            <person name="Jin S."/>
            <person name="Johri S."/>
            <person name="Kim M."/>
            <person name="Overton L."/>
            <person name="Reardon M."/>
            <person name="Tsitrin T."/>
            <person name="Vuong H."/>
            <person name="Weaver B."/>
            <person name="Ciecko A."/>
            <person name="Tallon L."/>
            <person name="Jackson J."/>
            <person name="Pai G."/>
            <person name="Aken S.V."/>
            <person name="Utterback T."/>
            <person name="Reidmuller S."/>
            <person name="Feldblyum T."/>
            <person name="Hsiao J."/>
            <person name="Zismann V."/>
            <person name="Iobst S."/>
            <person name="de Vazeille A.R."/>
            <person name="Buell C.R."/>
            <person name="Ying K."/>
            <person name="Li Y."/>
            <person name="Lu T."/>
            <person name="Huang Y."/>
            <person name="Zhao Q."/>
            <person name="Feng Q."/>
            <person name="Zhang L."/>
            <person name="Zhu J."/>
            <person name="Weng Q."/>
            <person name="Mu J."/>
            <person name="Lu Y."/>
            <person name="Fan D."/>
            <person name="Liu Y."/>
            <person name="Guan J."/>
            <person name="Zhang Y."/>
            <person name="Yu S."/>
            <person name="Liu X."/>
            <person name="Zhang Y."/>
            <person name="Hong G."/>
            <person name="Han B."/>
            <person name="Choisne N."/>
            <person name="Demange N."/>
            <person name="Orjeda G."/>
            <person name="Samain S."/>
            <person name="Cattolico L."/>
            <person name="Pelletier E."/>
            <person name="Couloux A."/>
            <person name="Segurens B."/>
            <person name="Wincker P."/>
            <person name="D'Hont A."/>
            <person name="Scarpelli C."/>
            <person name="Weissenbach J."/>
            <person name="Salanoubat M."/>
            <person name="Quetier F."/>
            <person name="Yu Y."/>
            <person name="Kim H.R."/>
            <person name="Rambo T."/>
            <person name="Currie J."/>
            <person name="Collura K."/>
            <person name="Luo M."/>
            <person name="Yang T."/>
            <person name="Ammiraju J.S.S."/>
            <person name="Engler F."/>
            <person name="Soderlund C."/>
            <person name="Wing R.A."/>
            <person name="Palmer L.E."/>
            <person name="de la Bastide M."/>
            <person name="Spiegel L."/>
            <person name="Nascimento L."/>
            <person name="Zutavern T."/>
            <person name="O'Shaughnessy A."/>
            <person name="Dike S."/>
            <person name="Dedhia N."/>
            <person name="Preston R."/>
            <person name="Balija V."/>
            <person name="McCombie W.R."/>
            <person name="Chow T."/>
            <person name="Chen H."/>
            <person name="Chung M."/>
            <person name="Chen C."/>
            <person name="Shaw J."/>
            <person name="Wu H."/>
            <person name="Hsiao K."/>
            <person name="Chao Y."/>
            <person name="Chu M."/>
            <person name="Cheng C."/>
            <person name="Hour A."/>
            <person name="Lee P."/>
            <person name="Lin S."/>
            <person name="Lin Y."/>
            <person name="Liou J."/>
            <person name="Liu S."/>
            <person name="Hsing Y."/>
            <person name="Raghuvanshi S."/>
            <person name="Mohanty A."/>
            <person name="Bharti A.K."/>
            <person name="Gaur A."/>
            <person name="Gupta V."/>
            <person name="Kumar D."/>
            <person name="Ravi V."/>
            <person name="Vij S."/>
            <person name="Kapur A."/>
            <person name="Khurana P."/>
            <person name="Khurana P."/>
            <person name="Khurana J.P."/>
            <person name="Tyagi A.K."/>
            <person name="Gaikwad K."/>
            <person name="Singh A."/>
            <person name="Dalal V."/>
            <person name="Srivastava S."/>
            <person name="Dixit A."/>
            <person name="Pal A.K."/>
            <person name="Ghazi I.A."/>
            <person name="Yadav M."/>
            <person name="Pandit A."/>
            <person name="Bhargava A."/>
            <person name="Sureshbabu K."/>
            <person name="Batra K."/>
            <person name="Sharma T.R."/>
            <person name="Mohapatra T."/>
            <person name="Singh N.K."/>
            <person name="Messing J."/>
            <person name="Nelson A.B."/>
            <person name="Fuks G."/>
            <person name="Kavchok S."/>
            <person name="Keizer G."/>
            <person name="Linton E."/>
            <person name="Llaca V."/>
            <person name="Song R."/>
            <person name="Tanyolac B."/>
            <person name="Young S."/>
            <person name="Ho-Il K."/>
            <person name="Hahn J.H."/>
            <person name="Sangsakoo G."/>
            <person name="Vanavichit A."/>
            <person name="de Mattos Luiz.A.T."/>
            <person name="Zimmer P.D."/>
            <person name="Malone G."/>
            <person name="Dellagostin O."/>
            <person name="de Oliveira A.C."/>
            <person name="Bevan M."/>
            <person name="Bancroft I."/>
            <person name="Minx P."/>
            <person name="Cordum H."/>
            <person name="Wilson R."/>
            <person name="Cheng Z."/>
            <person name="Jin W."/>
            <person name="Jiang J."/>
            <person name="Leong S.A."/>
            <person name="Iwama H."/>
            <person name="Gojobori T."/>
            <person name="Itoh T."/>
            <person name="Niimura Y."/>
            <person name="Fujii Y."/>
            <person name="Habara T."/>
            <person name="Sakai H."/>
            <person name="Sato Y."/>
            <person name="Wilson G."/>
            <person name="Kumar K."/>
            <person name="McCouch S."/>
            <person name="Juretic N."/>
            <person name="Hoen D."/>
            <person name="Wright S."/>
            <person name="Bruskiewich R."/>
            <person name="Bureau T."/>
            <person name="Miyao A."/>
            <person name="Hirochika H."/>
            <person name="Nishikawa T."/>
            <person name="Kadowaki K."/>
            <person name="Sugiura M."/>
            <person name="Burr B."/>
            <person name="Sasaki T."/>
        </authorList>
    </citation>
    <scope>NUCLEOTIDE SEQUENCE [LARGE SCALE GENOMIC DNA]</scope>
    <source>
        <strain evidence="2">cv. Nipponbare</strain>
    </source>
</reference>
<dbReference type="InParanoid" id="A0A0P0VN14"/>
<reference evidence="1 2" key="3">
    <citation type="journal article" date="2013" name="Rice">
        <title>Improvement of the Oryza sativa Nipponbare reference genome using next generation sequence and optical map data.</title>
        <authorList>
            <person name="Kawahara Y."/>
            <person name="de la Bastide M."/>
            <person name="Hamilton J.P."/>
            <person name="Kanamori H."/>
            <person name="McCombie W.R."/>
            <person name="Ouyang S."/>
            <person name="Schwartz D.C."/>
            <person name="Tanaka T."/>
            <person name="Wu J."/>
            <person name="Zhou S."/>
            <person name="Childs K.L."/>
            <person name="Davidson R.M."/>
            <person name="Lin H."/>
            <person name="Quesada-Ocampo L."/>
            <person name="Vaillancourt B."/>
            <person name="Sakai H."/>
            <person name="Lee S.S."/>
            <person name="Kim J."/>
            <person name="Numa H."/>
            <person name="Itoh T."/>
            <person name="Buell C.R."/>
            <person name="Matsumoto T."/>
        </authorList>
    </citation>
    <scope>NUCLEOTIDE SEQUENCE [LARGE SCALE GENOMIC DNA]</scope>
    <source>
        <strain evidence="2">cv. Nipponbare</strain>
    </source>
</reference>
<dbReference type="EMBL" id="AP014958">
    <property type="protein sequence ID" value="BAS80210.1"/>
    <property type="molecule type" value="Genomic_DNA"/>
</dbReference>
<keyword evidence="2" id="KW-1185">Reference proteome</keyword>
<sequence length="87" mass="9020">MIHIHVPALGQHIHCLNACTITAKSITTNASTTLELALVVHSMESPTSPVTFSMPLILQPLACGATVTIVNNCTFTVRAGALPIVGG</sequence>
<accession>A0A0P0VN14</accession>
<dbReference type="PaxDb" id="39947-A0A0P0VN14"/>
<reference evidence="1 2" key="2">
    <citation type="journal article" date="2013" name="Plant Cell Physiol.">
        <title>Rice Annotation Project Database (RAP-DB): an integrative and interactive database for rice genomics.</title>
        <authorList>
            <person name="Sakai H."/>
            <person name="Lee S.S."/>
            <person name="Tanaka T."/>
            <person name="Numa H."/>
            <person name="Kim J."/>
            <person name="Kawahara Y."/>
            <person name="Wakimoto H."/>
            <person name="Yang C.C."/>
            <person name="Iwamoto M."/>
            <person name="Abe T."/>
            <person name="Yamada Y."/>
            <person name="Muto A."/>
            <person name="Inokuchi H."/>
            <person name="Ikemura T."/>
            <person name="Matsumoto T."/>
            <person name="Sasaki T."/>
            <person name="Itoh T."/>
        </authorList>
    </citation>
    <scope>NUCLEOTIDE SEQUENCE [LARGE SCALE GENOMIC DNA]</scope>
    <source>
        <strain evidence="2">cv. Nipponbare</strain>
    </source>
</reference>
<dbReference type="AlphaFoldDB" id="A0A0P0VN14"/>
<proteinExistence type="predicted"/>
<organism evidence="1 2">
    <name type="scientific">Oryza sativa subsp. japonica</name>
    <name type="common">Rice</name>
    <dbReference type="NCBI Taxonomy" id="39947"/>
    <lineage>
        <taxon>Eukaryota</taxon>
        <taxon>Viridiplantae</taxon>
        <taxon>Streptophyta</taxon>
        <taxon>Embryophyta</taxon>
        <taxon>Tracheophyta</taxon>
        <taxon>Spermatophyta</taxon>
        <taxon>Magnoliopsida</taxon>
        <taxon>Liliopsida</taxon>
        <taxon>Poales</taxon>
        <taxon>Poaceae</taxon>
        <taxon>BOP clade</taxon>
        <taxon>Oryzoideae</taxon>
        <taxon>Oryzeae</taxon>
        <taxon>Oryzinae</taxon>
        <taxon>Oryza</taxon>
        <taxon>Oryza sativa</taxon>
    </lineage>
</organism>
<protein>
    <submittedName>
        <fullName evidence="1">Os02g0668300 protein</fullName>
    </submittedName>
</protein>
<gene>
    <name evidence="1" type="ordered locus">Os02g0668300</name>
    <name evidence="1" type="ORF">OSNPB_020668300</name>
</gene>
<evidence type="ECO:0000313" key="2">
    <source>
        <dbReference type="Proteomes" id="UP000059680"/>
    </source>
</evidence>